<dbReference type="PANTHER" id="PTHR10173">
    <property type="entry name" value="METHIONINE SULFOXIDE REDUCTASE"/>
    <property type="match status" value="1"/>
</dbReference>
<comment type="similarity">
    <text evidence="2">In the N-terminal section; belongs to the MsrA Met sulfoxide reductase family.</text>
</comment>
<feature type="domain" description="MsrB" evidence="12">
    <location>
        <begin position="205"/>
        <end position="327"/>
    </location>
</feature>
<dbReference type="HOGENOM" id="CLU_031040_0_1_7"/>
<keyword evidence="3 9" id="KW-0560">Oxidoreductase</keyword>
<feature type="active site" evidence="10">
    <location>
        <position position="38"/>
    </location>
</feature>
<dbReference type="OrthoDB" id="4174719at2"/>
<dbReference type="EC" id="1.8.4.12" evidence="9"/>
<evidence type="ECO:0000313" key="13">
    <source>
        <dbReference type="EMBL" id="ADH84831.1"/>
    </source>
</evidence>
<dbReference type="HAMAP" id="MF_01400">
    <property type="entry name" value="MsrB"/>
    <property type="match status" value="1"/>
</dbReference>
<comment type="similarity">
    <text evidence="1">In the C-terminal section; belongs to the MsrB Met sulfoxide reductase family.</text>
</comment>
<evidence type="ECO:0000256" key="4">
    <source>
        <dbReference type="ARBA" id="ARBA00023268"/>
    </source>
</evidence>
<comment type="caution">
    <text evidence="9">Lacks conserved residue(s) required for the propagation of feature annotation.</text>
</comment>
<dbReference type="GO" id="GO:0030091">
    <property type="term" value="P:protein repair"/>
    <property type="evidence" value="ECO:0007669"/>
    <property type="project" value="InterPro"/>
</dbReference>
<dbReference type="InterPro" id="IPR002579">
    <property type="entry name" value="Met_Sox_Rdtase_MsrB_dom"/>
</dbReference>
<evidence type="ECO:0000256" key="7">
    <source>
        <dbReference type="ARBA" id="ARBA00048488"/>
    </source>
</evidence>
<dbReference type="Gene3D" id="2.170.150.20">
    <property type="entry name" value="Peptide methionine sulfoxide reductase"/>
    <property type="match status" value="1"/>
</dbReference>
<name>D6Z5U9_DESAT</name>
<dbReference type="Pfam" id="PF01641">
    <property type="entry name" value="SelR"/>
    <property type="match status" value="1"/>
</dbReference>
<sequence length="342" mass="38740">MQLLFIVLLISLVFVSTLALAGGRTATAPGRAILAGGCFWCLEKPFAQQAGVLAVTAGYTGGQSPDPTYEDYAAGGHLEAVEIIFDPQVISYRQLLDIFWRQIDPTDPDGQFADRGRGYSTAIFYHDEEQRRQAEESKRELARQGIFSRPLVTAILPAGPFYPAEEYHQAYYRKNPRHYQAYRIGSGREGFLARIWGRERETNEKDNLRDRLTPLQYHVTQEDGTEPAFNNKYWDNKREGIYVDIVSGEPLFSSKDKYDSGTGWPSFSRPLVPENIVEHHDRRLFQVRTEVRSRRGDSHLGHVFPDGPPPTGLRYCINSAALRFVPKDELAAQGYAEFSDDL</sequence>
<comment type="catalytic activity">
    <reaction evidence="8 10">
        <text>[thioredoxin]-disulfide + L-methionine + H2O = L-methionine (S)-S-oxide + [thioredoxin]-dithiol</text>
        <dbReference type="Rhea" id="RHEA:19993"/>
        <dbReference type="Rhea" id="RHEA-COMP:10698"/>
        <dbReference type="Rhea" id="RHEA-COMP:10700"/>
        <dbReference type="ChEBI" id="CHEBI:15377"/>
        <dbReference type="ChEBI" id="CHEBI:29950"/>
        <dbReference type="ChEBI" id="CHEBI:50058"/>
        <dbReference type="ChEBI" id="CHEBI:57844"/>
        <dbReference type="ChEBI" id="CHEBI:58772"/>
        <dbReference type="EC" id="1.8.4.11"/>
    </reaction>
</comment>
<dbReference type="InterPro" id="IPR036509">
    <property type="entry name" value="Met_Sox_Rdtase_MsrA_sf"/>
</dbReference>
<comment type="similarity">
    <text evidence="9">Belongs to the MsrB Met sulfoxide reductase family.</text>
</comment>
<dbReference type="GO" id="GO:0005737">
    <property type="term" value="C:cytoplasm"/>
    <property type="evidence" value="ECO:0007669"/>
    <property type="project" value="TreeGrafter"/>
</dbReference>
<feature type="chain" id="PRO_5003091336" description="Multifunctional fusion protein" evidence="11">
    <location>
        <begin position="22"/>
        <end position="342"/>
    </location>
</feature>
<dbReference type="SUPFAM" id="SSF55068">
    <property type="entry name" value="Peptide methionine sulfoxide reductase"/>
    <property type="match status" value="1"/>
</dbReference>
<feature type="active site" description="Nucleophile" evidence="9">
    <location>
        <position position="316"/>
    </location>
</feature>
<evidence type="ECO:0000256" key="11">
    <source>
        <dbReference type="SAM" id="SignalP"/>
    </source>
</evidence>
<comment type="function">
    <text evidence="5 10">Has an important function as a repair enzyme for proteins that have been inactivated by oxidation. Catalyzes the reversible oxidation-reduction of methionine sulfoxide in proteins to methionine.</text>
</comment>
<evidence type="ECO:0000256" key="6">
    <source>
        <dbReference type="ARBA" id="ARBA00047806"/>
    </source>
</evidence>
<accession>D6Z5U9</accession>
<dbReference type="KEGG" id="dak:DaAHT2_0118"/>
<evidence type="ECO:0000256" key="5">
    <source>
        <dbReference type="ARBA" id="ARBA00024679"/>
    </source>
</evidence>
<dbReference type="eggNOG" id="COG0229">
    <property type="taxonomic scope" value="Bacteria"/>
</dbReference>
<organism evidence="13 14">
    <name type="scientific">Desulfurivibrio alkaliphilus (strain DSM 19089 / UNIQEM U267 / AHT2)</name>
    <dbReference type="NCBI Taxonomy" id="589865"/>
    <lineage>
        <taxon>Bacteria</taxon>
        <taxon>Pseudomonadati</taxon>
        <taxon>Thermodesulfobacteriota</taxon>
        <taxon>Desulfobulbia</taxon>
        <taxon>Desulfobulbales</taxon>
        <taxon>Desulfobulbaceae</taxon>
        <taxon>Desulfurivibrio</taxon>
    </lineage>
</organism>
<gene>
    <name evidence="10" type="primary">msrA</name>
    <name evidence="9" type="synonym">msrB</name>
    <name evidence="13" type="ordered locus">DaAHT2_0118</name>
</gene>
<evidence type="ECO:0000256" key="9">
    <source>
        <dbReference type="HAMAP-Rule" id="MF_01400"/>
    </source>
</evidence>
<dbReference type="RefSeq" id="WP_013162362.1">
    <property type="nucleotide sequence ID" value="NC_014216.1"/>
</dbReference>
<comment type="catalytic activity">
    <reaction evidence="7 9">
        <text>L-methionyl-[protein] + [thioredoxin]-disulfide + H2O = L-methionyl-(R)-S-oxide-[protein] + [thioredoxin]-dithiol</text>
        <dbReference type="Rhea" id="RHEA:24164"/>
        <dbReference type="Rhea" id="RHEA-COMP:10698"/>
        <dbReference type="Rhea" id="RHEA-COMP:10700"/>
        <dbReference type="Rhea" id="RHEA-COMP:12313"/>
        <dbReference type="Rhea" id="RHEA-COMP:12314"/>
        <dbReference type="ChEBI" id="CHEBI:15377"/>
        <dbReference type="ChEBI" id="CHEBI:16044"/>
        <dbReference type="ChEBI" id="CHEBI:29950"/>
        <dbReference type="ChEBI" id="CHEBI:45764"/>
        <dbReference type="ChEBI" id="CHEBI:50058"/>
        <dbReference type="EC" id="1.8.4.12"/>
    </reaction>
</comment>
<dbReference type="GO" id="GO:0006979">
    <property type="term" value="P:response to oxidative stress"/>
    <property type="evidence" value="ECO:0007669"/>
    <property type="project" value="InterPro"/>
</dbReference>
<dbReference type="EMBL" id="CP001940">
    <property type="protein sequence ID" value="ADH84831.1"/>
    <property type="molecule type" value="Genomic_DNA"/>
</dbReference>
<dbReference type="Gene3D" id="3.30.1060.10">
    <property type="entry name" value="Peptide methionine sulphoxide reductase MsrA"/>
    <property type="match status" value="1"/>
</dbReference>
<reference evidence="14" key="1">
    <citation type="submission" date="2010-02" db="EMBL/GenBank/DDBJ databases">
        <title>Complete sequence of Desulfurivibrio alkaliphilus AHT2.</title>
        <authorList>
            <consortium name="US DOE Joint Genome Institute"/>
            <person name="Pitluck S."/>
            <person name="Chertkov O."/>
            <person name="Detter J.C."/>
            <person name="Han C."/>
            <person name="Tapia R."/>
            <person name="Larimer F."/>
            <person name="Land M."/>
            <person name="Hauser L."/>
            <person name="Kyrpides N."/>
            <person name="Mikhailova N."/>
            <person name="Sorokin D.Y."/>
            <person name="Muyzer G."/>
            <person name="Woyke T."/>
        </authorList>
    </citation>
    <scope>NUCLEOTIDE SEQUENCE [LARGE SCALE GENOMIC DNA]</scope>
    <source>
        <strain evidence="14">DSM 19089 / UNIQEM U267 / AHT2</strain>
    </source>
</reference>
<dbReference type="Proteomes" id="UP000001508">
    <property type="component" value="Chromosome"/>
</dbReference>
<comment type="similarity">
    <text evidence="10">Belongs to the MsrA Met sulfoxide reductase family.</text>
</comment>
<dbReference type="PROSITE" id="PS51790">
    <property type="entry name" value="MSRB"/>
    <property type="match status" value="1"/>
</dbReference>
<dbReference type="PANTHER" id="PTHR10173:SF59">
    <property type="entry name" value="PEPTIDE METHIONINE SULFOXIDE REDUCTASE MSRA_MSRB"/>
    <property type="match status" value="1"/>
</dbReference>
<dbReference type="InterPro" id="IPR028427">
    <property type="entry name" value="Met_Sox_Rdtase_MsrB"/>
</dbReference>
<dbReference type="SUPFAM" id="SSF51316">
    <property type="entry name" value="Mss4-like"/>
    <property type="match status" value="1"/>
</dbReference>
<dbReference type="NCBIfam" id="TIGR00357">
    <property type="entry name" value="peptide-methionine (R)-S-oxide reductase MsrB"/>
    <property type="match status" value="1"/>
</dbReference>
<dbReference type="EC" id="1.8.4.11" evidence="10"/>
<dbReference type="Pfam" id="PF01625">
    <property type="entry name" value="PMSR"/>
    <property type="match status" value="1"/>
</dbReference>
<evidence type="ECO:0000259" key="12">
    <source>
        <dbReference type="PROSITE" id="PS51790"/>
    </source>
</evidence>
<dbReference type="NCBIfam" id="TIGR00401">
    <property type="entry name" value="msrA"/>
    <property type="match status" value="1"/>
</dbReference>
<dbReference type="HAMAP" id="MF_01401">
    <property type="entry name" value="MsrA"/>
    <property type="match status" value="1"/>
</dbReference>
<keyword evidence="11" id="KW-0732">Signal</keyword>
<evidence type="ECO:0000256" key="8">
    <source>
        <dbReference type="ARBA" id="ARBA00048782"/>
    </source>
</evidence>
<protein>
    <recommendedName>
        <fullName evidence="9 10">Multifunctional fusion protein</fullName>
    </recommendedName>
    <domain>
        <recommendedName>
            <fullName evidence="10">Peptide methionine sulfoxide reductase MsrA</fullName>
            <shortName evidence="10">Protein-methionine-S-oxide reductase</shortName>
            <ecNumber evidence="10">1.8.4.11</ecNumber>
        </recommendedName>
        <alternativeName>
            <fullName evidence="10">Peptide-methionine (S)-S-oxide reductase</fullName>
            <shortName evidence="10">Peptide Met(O) reductase</shortName>
        </alternativeName>
    </domain>
    <domain>
        <recommendedName>
            <fullName evidence="9">Peptide methionine sulfoxide reductase MsrB</fullName>
            <ecNumber evidence="9">1.8.4.12</ecNumber>
        </recommendedName>
        <alternativeName>
            <fullName evidence="9">Peptide-methionine (R)-S-oxide reductase</fullName>
        </alternativeName>
    </domain>
</protein>
<dbReference type="FunFam" id="2.170.150.20:FF:000003">
    <property type="entry name" value="Peptide methionine sulfoxide reductase MsrB"/>
    <property type="match status" value="1"/>
</dbReference>
<dbReference type="InParanoid" id="D6Z5U9"/>
<keyword evidence="4" id="KW-0511">Multifunctional enzyme</keyword>
<keyword evidence="14" id="KW-1185">Reference proteome</keyword>
<dbReference type="InterPro" id="IPR002569">
    <property type="entry name" value="Met_Sox_Rdtase_MsrA_dom"/>
</dbReference>
<evidence type="ECO:0000256" key="10">
    <source>
        <dbReference type="HAMAP-Rule" id="MF_01401"/>
    </source>
</evidence>
<evidence type="ECO:0000256" key="2">
    <source>
        <dbReference type="ARBA" id="ARBA00011017"/>
    </source>
</evidence>
<feature type="signal peptide" evidence="11">
    <location>
        <begin position="1"/>
        <end position="21"/>
    </location>
</feature>
<comment type="catalytic activity">
    <reaction evidence="6 10">
        <text>L-methionyl-[protein] + [thioredoxin]-disulfide + H2O = L-methionyl-(S)-S-oxide-[protein] + [thioredoxin]-dithiol</text>
        <dbReference type="Rhea" id="RHEA:14217"/>
        <dbReference type="Rhea" id="RHEA-COMP:10698"/>
        <dbReference type="Rhea" id="RHEA-COMP:10700"/>
        <dbReference type="Rhea" id="RHEA-COMP:12313"/>
        <dbReference type="Rhea" id="RHEA-COMP:12315"/>
        <dbReference type="ChEBI" id="CHEBI:15377"/>
        <dbReference type="ChEBI" id="CHEBI:16044"/>
        <dbReference type="ChEBI" id="CHEBI:29950"/>
        <dbReference type="ChEBI" id="CHEBI:44120"/>
        <dbReference type="ChEBI" id="CHEBI:50058"/>
        <dbReference type="EC" id="1.8.4.11"/>
    </reaction>
</comment>
<proteinExistence type="inferred from homology"/>
<evidence type="ECO:0000256" key="3">
    <source>
        <dbReference type="ARBA" id="ARBA00023002"/>
    </source>
</evidence>
<dbReference type="InterPro" id="IPR011057">
    <property type="entry name" value="Mss4-like_sf"/>
</dbReference>
<dbReference type="GO" id="GO:0008113">
    <property type="term" value="F:peptide-methionine (S)-S-oxide reductase activity"/>
    <property type="evidence" value="ECO:0007669"/>
    <property type="project" value="UniProtKB-UniRule"/>
</dbReference>
<dbReference type="GO" id="GO:0033744">
    <property type="term" value="F:L-methionine:thioredoxin-disulfide S-oxidoreductase activity"/>
    <property type="evidence" value="ECO:0007669"/>
    <property type="project" value="RHEA"/>
</dbReference>
<dbReference type="GO" id="GO:0033743">
    <property type="term" value="F:peptide-methionine (R)-S-oxide reductase activity"/>
    <property type="evidence" value="ECO:0007669"/>
    <property type="project" value="UniProtKB-UniRule"/>
</dbReference>
<evidence type="ECO:0000256" key="1">
    <source>
        <dbReference type="ARBA" id="ARBA00008076"/>
    </source>
</evidence>
<dbReference type="AlphaFoldDB" id="D6Z5U9"/>
<dbReference type="STRING" id="589865.DaAHT2_0118"/>
<dbReference type="eggNOG" id="COG0225">
    <property type="taxonomic scope" value="Bacteria"/>
</dbReference>
<evidence type="ECO:0000313" key="14">
    <source>
        <dbReference type="Proteomes" id="UP000001508"/>
    </source>
</evidence>